<dbReference type="PANTHER" id="PTHR37326:SF1">
    <property type="entry name" value="BLL3975 PROTEIN"/>
    <property type="match status" value="1"/>
</dbReference>
<dbReference type="PANTHER" id="PTHR37326">
    <property type="entry name" value="BLL3975 PROTEIN"/>
    <property type="match status" value="1"/>
</dbReference>
<name>A0A381NUE2_9ZZZZ</name>
<feature type="domain" description="Succinylglutamate desuccinylase/Aspartoacylase catalytic" evidence="5">
    <location>
        <begin position="30"/>
        <end position="218"/>
    </location>
</feature>
<comment type="cofactor">
    <cofactor evidence="1">
        <name>Zn(2+)</name>
        <dbReference type="ChEBI" id="CHEBI:29105"/>
    </cofactor>
</comment>
<dbReference type="AlphaFoldDB" id="A0A381NUE2"/>
<proteinExistence type="predicted"/>
<evidence type="ECO:0000259" key="5">
    <source>
        <dbReference type="Pfam" id="PF24827"/>
    </source>
</evidence>
<keyword evidence="4" id="KW-0862">Zinc</keyword>
<dbReference type="SUPFAM" id="SSF53187">
    <property type="entry name" value="Zn-dependent exopeptidases"/>
    <property type="match status" value="1"/>
</dbReference>
<evidence type="ECO:0000256" key="2">
    <source>
        <dbReference type="ARBA" id="ARBA00022723"/>
    </source>
</evidence>
<keyword evidence="3" id="KW-0378">Hydrolase</keyword>
<dbReference type="GO" id="GO:0046872">
    <property type="term" value="F:metal ion binding"/>
    <property type="evidence" value="ECO:0007669"/>
    <property type="project" value="UniProtKB-KW"/>
</dbReference>
<evidence type="ECO:0000256" key="4">
    <source>
        <dbReference type="ARBA" id="ARBA00022833"/>
    </source>
</evidence>
<gene>
    <name evidence="6" type="ORF">METZ01_LOCUS11085</name>
</gene>
<evidence type="ECO:0000313" key="6">
    <source>
        <dbReference type="EMBL" id="SUZ58231.1"/>
    </source>
</evidence>
<evidence type="ECO:0000256" key="1">
    <source>
        <dbReference type="ARBA" id="ARBA00001947"/>
    </source>
</evidence>
<dbReference type="InterPro" id="IPR053138">
    <property type="entry name" value="N-alpha-Ac-DABA_deacetylase"/>
</dbReference>
<organism evidence="6">
    <name type="scientific">marine metagenome</name>
    <dbReference type="NCBI Taxonomy" id="408172"/>
    <lineage>
        <taxon>unclassified sequences</taxon>
        <taxon>metagenomes</taxon>
        <taxon>ecological metagenomes</taxon>
    </lineage>
</organism>
<accession>A0A381NUE2</accession>
<sequence length="316" mass="35293">MQTQRILSIKSPLGPPVEILKHTFSAQSNKPRVSFVAGLHGDELEGLYICHKLLRYLKELEISNPEAIQGQINIYPAVNPQALENATRLWPFFSLDVNRTFGSEQKDSLAVETSQILLQDLKSSSEIVIDFHSSNLQLMELPQIRIIKDFEKKLLPLAKKCNVDLIWIHPNAEIFASTLGFNLNSAKIPALVIETGICHRIHPNAGDQIFNGMLNLLHETGTLNIELGPVKEPKLVQSDQVKMVQAYHSGLFIKQVEVGKFLEEGERLGKLIDPIEGSVLKEIVSPCSGLLFTLREHPLVHKGSPLARIVEILSKK</sequence>
<dbReference type="EMBL" id="UINC01000606">
    <property type="protein sequence ID" value="SUZ58231.1"/>
    <property type="molecule type" value="Genomic_DNA"/>
</dbReference>
<dbReference type="InterPro" id="IPR055438">
    <property type="entry name" value="AstE_AspA_cat"/>
</dbReference>
<dbReference type="Pfam" id="PF24827">
    <property type="entry name" value="AstE_AspA_cat"/>
    <property type="match status" value="1"/>
</dbReference>
<protein>
    <recommendedName>
        <fullName evidence="5">Succinylglutamate desuccinylase/Aspartoacylase catalytic domain-containing protein</fullName>
    </recommendedName>
</protein>
<keyword evidence="2" id="KW-0479">Metal-binding</keyword>
<dbReference type="GO" id="GO:0016788">
    <property type="term" value="F:hydrolase activity, acting on ester bonds"/>
    <property type="evidence" value="ECO:0007669"/>
    <property type="project" value="InterPro"/>
</dbReference>
<dbReference type="Gene3D" id="3.40.630.10">
    <property type="entry name" value="Zn peptidases"/>
    <property type="match status" value="1"/>
</dbReference>
<dbReference type="CDD" id="cd06253">
    <property type="entry name" value="M14_ASTE_ASPA-like"/>
    <property type="match status" value="1"/>
</dbReference>
<evidence type="ECO:0000256" key="3">
    <source>
        <dbReference type="ARBA" id="ARBA00022801"/>
    </source>
</evidence>
<reference evidence="6" key="1">
    <citation type="submission" date="2018-05" db="EMBL/GenBank/DDBJ databases">
        <authorList>
            <person name="Lanie J.A."/>
            <person name="Ng W.-L."/>
            <person name="Kazmierczak K.M."/>
            <person name="Andrzejewski T.M."/>
            <person name="Davidsen T.M."/>
            <person name="Wayne K.J."/>
            <person name="Tettelin H."/>
            <person name="Glass J.I."/>
            <person name="Rusch D."/>
            <person name="Podicherti R."/>
            <person name="Tsui H.-C.T."/>
            <person name="Winkler M.E."/>
        </authorList>
    </citation>
    <scope>NUCLEOTIDE SEQUENCE</scope>
</reference>